<reference evidence="2 3" key="2">
    <citation type="submission" date="2014-09" db="EMBL/GenBank/DDBJ databases">
        <authorList>
            <consortium name="NBRP consortium"/>
            <person name="Sawabe T."/>
            <person name="Meirelles P."/>
            <person name="Nakanishi M."/>
            <person name="Sayaka M."/>
            <person name="Hattori M."/>
            <person name="Ohkuma M."/>
        </authorList>
    </citation>
    <scope>NUCLEOTIDE SEQUENCE [LARGE SCALE GENOMIC DNA]</scope>
    <source>
        <strain evidence="2 3">JCM 19240</strain>
    </source>
</reference>
<protein>
    <submittedName>
        <fullName evidence="2">Uncharacterized protein</fullName>
    </submittedName>
</protein>
<keyword evidence="1" id="KW-0732">Signal</keyword>
<evidence type="ECO:0000313" key="3">
    <source>
        <dbReference type="Proteomes" id="UP000029224"/>
    </source>
</evidence>
<feature type="signal peptide" evidence="1">
    <location>
        <begin position="1"/>
        <end position="18"/>
    </location>
</feature>
<gene>
    <name evidence="2" type="ORF">JCM19240_2448</name>
</gene>
<dbReference type="OrthoDB" id="9838190at2"/>
<dbReference type="EMBL" id="BBMT01000003">
    <property type="protein sequence ID" value="GAL33752.1"/>
    <property type="molecule type" value="Genomic_DNA"/>
</dbReference>
<name>A0A090TRM5_9VIBR</name>
<comment type="caution">
    <text evidence="2">The sequence shown here is derived from an EMBL/GenBank/DDBJ whole genome shotgun (WGS) entry which is preliminary data.</text>
</comment>
<evidence type="ECO:0000313" key="2">
    <source>
        <dbReference type="EMBL" id="GAL33752.1"/>
    </source>
</evidence>
<dbReference type="Proteomes" id="UP000029224">
    <property type="component" value="Unassembled WGS sequence"/>
</dbReference>
<proteinExistence type="predicted"/>
<feature type="chain" id="PRO_5001863986" evidence="1">
    <location>
        <begin position="19"/>
        <end position="117"/>
    </location>
</feature>
<keyword evidence="3" id="KW-1185">Reference proteome</keyword>
<organism evidence="2 3">
    <name type="scientific">Vibrio maritimus</name>
    <dbReference type="NCBI Taxonomy" id="990268"/>
    <lineage>
        <taxon>Bacteria</taxon>
        <taxon>Pseudomonadati</taxon>
        <taxon>Pseudomonadota</taxon>
        <taxon>Gammaproteobacteria</taxon>
        <taxon>Vibrionales</taxon>
        <taxon>Vibrionaceae</taxon>
        <taxon>Vibrio</taxon>
    </lineage>
</organism>
<dbReference type="AlphaFoldDB" id="A0A090TRM5"/>
<reference evidence="2 3" key="1">
    <citation type="submission" date="2014-09" db="EMBL/GenBank/DDBJ databases">
        <title>Vibrio maritimus JCM 19240. (C210) whole genome shotgun sequence.</title>
        <authorList>
            <person name="Sawabe T."/>
            <person name="Meirelles P."/>
            <person name="Nakanishi M."/>
            <person name="Sayaka M."/>
            <person name="Hattori M."/>
            <person name="Ohkuma M."/>
        </authorList>
    </citation>
    <scope>NUCLEOTIDE SEQUENCE [LARGE SCALE GENOMIC DNA]</scope>
    <source>
        <strain evidence="2 3">JCM 19240</strain>
    </source>
</reference>
<evidence type="ECO:0000256" key="1">
    <source>
        <dbReference type="SAM" id="SignalP"/>
    </source>
</evidence>
<sequence length="117" mass="12880">MKKLITLVAMAVSFSAAGKLHFRDMQGDVFQKSAEVIEEKGVVTVDYMFQCSTPVTPIGQKGIYATKVEVELIARNGVIKAFTPDLKNVEALHCQSKLKPTDLHNLFATIIDIANKN</sequence>
<accession>A0A090TRM5</accession>